<organism evidence="1 2">
    <name type="scientific">Riccia fluitans</name>
    <dbReference type="NCBI Taxonomy" id="41844"/>
    <lineage>
        <taxon>Eukaryota</taxon>
        <taxon>Viridiplantae</taxon>
        <taxon>Streptophyta</taxon>
        <taxon>Embryophyta</taxon>
        <taxon>Marchantiophyta</taxon>
        <taxon>Marchantiopsida</taxon>
        <taxon>Marchantiidae</taxon>
        <taxon>Marchantiales</taxon>
        <taxon>Ricciaceae</taxon>
        <taxon>Riccia</taxon>
    </lineage>
</organism>
<gene>
    <name evidence="1" type="ORF">R1flu_003367</name>
</gene>
<reference evidence="1 2" key="1">
    <citation type="submission" date="2024-09" db="EMBL/GenBank/DDBJ databases">
        <title>Chromosome-scale assembly of Riccia fluitans.</title>
        <authorList>
            <person name="Paukszto L."/>
            <person name="Sawicki J."/>
            <person name="Karawczyk K."/>
            <person name="Piernik-Szablinska J."/>
            <person name="Szczecinska M."/>
            <person name="Mazdziarz M."/>
        </authorList>
    </citation>
    <scope>NUCLEOTIDE SEQUENCE [LARGE SCALE GENOMIC DNA]</scope>
    <source>
        <strain evidence="1">Rf_01</strain>
        <tissue evidence="1">Aerial parts of the thallus</tissue>
    </source>
</reference>
<dbReference type="Proteomes" id="UP001605036">
    <property type="component" value="Unassembled WGS sequence"/>
</dbReference>
<proteinExistence type="predicted"/>
<comment type="caution">
    <text evidence="1">The sequence shown here is derived from an EMBL/GenBank/DDBJ whole genome shotgun (WGS) entry which is preliminary data.</text>
</comment>
<protein>
    <submittedName>
        <fullName evidence="1">Uncharacterized protein</fullName>
    </submittedName>
</protein>
<evidence type="ECO:0000313" key="1">
    <source>
        <dbReference type="EMBL" id="KAL2623162.1"/>
    </source>
</evidence>
<name>A0ABD1YCA1_9MARC</name>
<dbReference type="EMBL" id="JBHFFA010000006">
    <property type="protein sequence ID" value="KAL2623162.1"/>
    <property type="molecule type" value="Genomic_DNA"/>
</dbReference>
<evidence type="ECO:0000313" key="2">
    <source>
        <dbReference type="Proteomes" id="UP001605036"/>
    </source>
</evidence>
<accession>A0ABD1YCA1</accession>
<dbReference type="AlphaFoldDB" id="A0ABD1YCA1"/>
<sequence>MAAANGITPFCQIGDQERGNALVDPVCRYAGYEQLVTRDAANHWKPLCCRFSVPSVEPVGITSLTWRSRWQAGSVFRIVGPRNDFPAYE</sequence>
<keyword evidence="2" id="KW-1185">Reference proteome</keyword>